<keyword evidence="1" id="KW-1133">Transmembrane helix</keyword>
<name>A0ABT7WKZ5_9GAMM</name>
<keyword evidence="3" id="KW-1185">Reference proteome</keyword>
<reference evidence="2" key="1">
    <citation type="submission" date="2023-06" db="EMBL/GenBank/DDBJ databases">
        <title>Two novel species of Acinetobacter isolated from motorbike repairing workshop in Vietnam.</title>
        <authorList>
            <person name="Le N.T.T."/>
        </authorList>
    </citation>
    <scope>NUCLEOTIDE SEQUENCE</scope>
    <source>
        <strain evidence="2">VNH17</strain>
    </source>
</reference>
<keyword evidence="1" id="KW-0472">Membrane</keyword>
<comment type="caution">
    <text evidence="2">The sequence shown here is derived from an EMBL/GenBank/DDBJ whole genome shotgun (WGS) entry which is preliminary data.</text>
</comment>
<evidence type="ECO:0000313" key="2">
    <source>
        <dbReference type="EMBL" id="MDN0013361.1"/>
    </source>
</evidence>
<accession>A0ABT7WKZ5</accession>
<keyword evidence="1" id="KW-0812">Transmembrane</keyword>
<dbReference type="Proteomes" id="UP001168524">
    <property type="component" value="Unassembled WGS sequence"/>
</dbReference>
<protein>
    <recommendedName>
        <fullName evidence="4">DUF4845 domain-containing protein</fullName>
    </recommendedName>
</protein>
<organism evidence="2 3">
    <name type="scientific">Acinetobacter thutiue</name>
    <dbReference type="NCBI Taxonomy" id="2998078"/>
    <lineage>
        <taxon>Bacteria</taxon>
        <taxon>Pseudomonadati</taxon>
        <taxon>Pseudomonadota</taxon>
        <taxon>Gammaproteobacteria</taxon>
        <taxon>Moraxellales</taxon>
        <taxon>Moraxellaceae</taxon>
        <taxon>Acinetobacter</taxon>
    </lineage>
</organism>
<evidence type="ECO:0000313" key="3">
    <source>
        <dbReference type="Proteomes" id="UP001168524"/>
    </source>
</evidence>
<dbReference type="EMBL" id="JAUDZE010000001">
    <property type="protein sequence ID" value="MDN0013361.1"/>
    <property type="molecule type" value="Genomic_DNA"/>
</dbReference>
<dbReference type="RefSeq" id="WP_267979610.1">
    <property type="nucleotide sequence ID" value="NZ_JAPQKF010000001.1"/>
</dbReference>
<proteinExistence type="predicted"/>
<evidence type="ECO:0000256" key="1">
    <source>
        <dbReference type="SAM" id="Phobius"/>
    </source>
</evidence>
<gene>
    <name evidence="2" type="ORF">QTA56_03775</name>
</gene>
<evidence type="ECO:0008006" key="4">
    <source>
        <dbReference type="Google" id="ProtNLM"/>
    </source>
</evidence>
<sequence>MLSLFSKHQVLKSRFGTKVDQFCNILVAVILFLIFIVAYNALQRPVNIMQYQQVIQFSQQASHPRTQHMAIVILRHSSIRRVDYLKLLNAYQFESNRIKQYPAMKQEDE</sequence>
<feature type="transmembrane region" description="Helical" evidence="1">
    <location>
        <begin position="21"/>
        <end position="42"/>
    </location>
</feature>